<dbReference type="InterPro" id="IPR011009">
    <property type="entry name" value="Kinase-like_dom_sf"/>
</dbReference>
<dbReference type="Pfam" id="PF00069">
    <property type="entry name" value="Pkinase"/>
    <property type="match status" value="1"/>
</dbReference>
<dbReference type="InterPro" id="IPR017441">
    <property type="entry name" value="Protein_kinase_ATP_BS"/>
</dbReference>
<dbReference type="SUPFAM" id="SSF56112">
    <property type="entry name" value="Protein kinase-like (PK-like)"/>
    <property type="match status" value="1"/>
</dbReference>
<evidence type="ECO:0000313" key="3">
    <source>
        <dbReference type="EMBL" id="TCN17220.1"/>
    </source>
</evidence>
<feature type="binding site" evidence="1">
    <location>
        <position position="54"/>
    </location>
    <ligand>
        <name>ATP</name>
        <dbReference type="ChEBI" id="CHEBI:30616"/>
    </ligand>
</feature>
<dbReference type="InterPro" id="IPR000719">
    <property type="entry name" value="Prot_kinase_dom"/>
</dbReference>
<proteinExistence type="predicted"/>
<dbReference type="PANTHER" id="PTHR44167:SF24">
    <property type="entry name" value="SERINE_THREONINE-PROTEIN KINASE CHK2"/>
    <property type="match status" value="1"/>
</dbReference>
<dbReference type="Gene3D" id="1.10.510.10">
    <property type="entry name" value="Transferase(Phosphotransferase) domain 1"/>
    <property type="match status" value="1"/>
</dbReference>
<keyword evidence="3" id="KW-0418">Kinase</keyword>
<dbReference type="GO" id="GO:0004672">
    <property type="term" value="F:protein kinase activity"/>
    <property type="evidence" value="ECO:0007669"/>
    <property type="project" value="InterPro"/>
</dbReference>
<dbReference type="Proteomes" id="UP000295689">
    <property type="component" value="Unassembled WGS sequence"/>
</dbReference>
<sequence length="261" mass="30516">MKWTRIIKSLYDRPIKKGVLLGDSYIIEKCLGMGGYGITYQCVLKGTQDRYVLKQLRPSKSKRTYERERFKQEVELLRKINHKRIPNLVDYFMIDGQSYYVMNKIDAPNLEDLLFLQKSEFTELESLILAYKLMSILDYLHENLIFHSDIRPPNVLVKNGEVFLIDFGLAKKISPKDIDIESRRQDDFFDLGECLLFLLYSQFKGKPSKKRSWLEELSIGKETEDIIKRLLGINEVYSATDHIREDLVKAIDCQGGLCQKN</sequence>
<reference evidence="3 4" key="1">
    <citation type="journal article" date="2015" name="Stand. Genomic Sci.">
        <title>Genomic Encyclopedia of Bacterial and Archaeal Type Strains, Phase III: the genomes of soil and plant-associated and newly described type strains.</title>
        <authorList>
            <person name="Whitman W.B."/>
            <person name="Woyke T."/>
            <person name="Klenk H.P."/>
            <person name="Zhou Y."/>
            <person name="Lilburn T.G."/>
            <person name="Beck B.J."/>
            <person name="De Vos P."/>
            <person name="Vandamme P."/>
            <person name="Eisen J.A."/>
            <person name="Garrity G."/>
            <person name="Hugenholtz P."/>
            <person name="Kyrpides N.C."/>
        </authorList>
    </citation>
    <scope>NUCLEOTIDE SEQUENCE [LARGE SCALE GENOMIC DNA]</scope>
    <source>
        <strain evidence="3 4">CV53</strain>
    </source>
</reference>
<keyword evidence="3" id="KW-0808">Transferase</keyword>
<evidence type="ECO:0000256" key="1">
    <source>
        <dbReference type="PROSITE-ProRule" id="PRU10141"/>
    </source>
</evidence>
<evidence type="ECO:0000313" key="4">
    <source>
        <dbReference type="Proteomes" id="UP000295689"/>
    </source>
</evidence>
<dbReference type="GO" id="GO:0005524">
    <property type="term" value="F:ATP binding"/>
    <property type="evidence" value="ECO:0007669"/>
    <property type="project" value="UniProtKB-UniRule"/>
</dbReference>
<gene>
    <name evidence="3" type="ORF">EV146_1286</name>
</gene>
<dbReference type="PROSITE" id="PS00107">
    <property type="entry name" value="PROTEIN_KINASE_ATP"/>
    <property type="match status" value="1"/>
</dbReference>
<protein>
    <submittedName>
        <fullName evidence="3">Serine/threonine-protein kinase</fullName>
    </submittedName>
</protein>
<dbReference type="EMBL" id="SLVV01000028">
    <property type="protein sequence ID" value="TCN17220.1"/>
    <property type="molecule type" value="Genomic_DNA"/>
</dbReference>
<keyword evidence="1" id="KW-0547">Nucleotide-binding</keyword>
<keyword evidence="1" id="KW-0067">ATP-binding</keyword>
<feature type="domain" description="Protein kinase" evidence="2">
    <location>
        <begin position="25"/>
        <end position="261"/>
    </location>
</feature>
<dbReference type="RefSeq" id="WP_132011592.1">
    <property type="nucleotide sequence ID" value="NZ_JABUHM010000028.1"/>
</dbReference>
<name>A0A4V2RBI9_9BACI</name>
<dbReference type="PANTHER" id="PTHR44167">
    <property type="entry name" value="OVARIAN-SPECIFIC SERINE/THREONINE-PROTEIN KINASE LOK-RELATED"/>
    <property type="match status" value="1"/>
</dbReference>
<dbReference type="PROSITE" id="PS50011">
    <property type="entry name" value="PROTEIN_KINASE_DOM"/>
    <property type="match status" value="1"/>
</dbReference>
<evidence type="ECO:0000259" key="2">
    <source>
        <dbReference type="PROSITE" id="PS50011"/>
    </source>
</evidence>
<comment type="caution">
    <text evidence="3">The sequence shown here is derived from an EMBL/GenBank/DDBJ whole genome shotgun (WGS) entry which is preliminary data.</text>
</comment>
<accession>A0A4V2RBI9</accession>
<keyword evidence="4" id="KW-1185">Reference proteome</keyword>
<organism evidence="3 4">
    <name type="scientific">Mesobacillus foraminis</name>
    <dbReference type="NCBI Taxonomy" id="279826"/>
    <lineage>
        <taxon>Bacteria</taxon>
        <taxon>Bacillati</taxon>
        <taxon>Bacillota</taxon>
        <taxon>Bacilli</taxon>
        <taxon>Bacillales</taxon>
        <taxon>Bacillaceae</taxon>
        <taxon>Mesobacillus</taxon>
    </lineage>
</organism>
<dbReference type="AlphaFoldDB" id="A0A4V2RBI9"/>